<dbReference type="EMBL" id="LYUB02000012">
    <property type="protein sequence ID" value="OVF07541.1"/>
    <property type="molecule type" value="Genomic_DNA"/>
</dbReference>
<name>A0AA91PY71_CLALS</name>
<accession>A0AA91PY71</accession>
<comment type="caution">
    <text evidence="1">The sequence shown here is derived from an EMBL/GenBank/DDBJ whole genome shotgun (WGS) entry which is preliminary data.</text>
</comment>
<sequence>MKKPRPEALPIAKCKRIVRPLLAKIHVLSDLYQKYPSKFDFDVAQFTKDARKNSREKKGLESAASHLASLKPYLSSELHRAYTEIFAIFRNIYTSLYGSSVPEKRLSKLSTLAAAKLGETVALGTKSSFYRLSQARLFDADTIPANLRKFHSELANDIEEWLDIDPEQVTGRYRNHIVAGYVLHVLVFSSQPVLFMLLPVLALYLHEQGDNTLSRLLFHEFWSFSPQDVHVKLGVQGPDSSKALFWSLHSSGYWERLISHLGVASSWKSVNIYDGMLLDGMASCVKVENAPKGLVLELLGRNPQNPNNPAILMGLFADIIHLTKQGLRNSSTSHKTLETLTSAYSDTRNFVQEWLPLNRKAIFNSQDKGNRQLFEAIKSLLRYILGRATGAIAYLNKVVDSNSSRKAQEMLRRFKFLYYHVDLMSVVTGLFEAYYLCLNEPPTLEGSKQTAVAEFLVDLVQARAEDQEVAAFLVWMDKADSKELSELSRKCVSQLYDDEWSGRDLKRAYRLLHGNE</sequence>
<organism evidence="1 2">
    <name type="scientific">Clavispora lusitaniae</name>
    <name type="common">Candida lusitaniae</name>
    <dbReference type="NCBI Taxonomy" id="36911"/>
    <lineage>
        <taxon>Eukaryota</taxon>
        <taxon>Fungi</taxon>
        <taxon>Dikarya</taxon>
        <taxon>Ascomycota</taxon>
        <taxon>Saccharomycotina</taxon>
        <taxon>Pichiomycetes</taxon>
        <taxon>Metschnikowiaceae</taxon>
        <taxon>Clavispora</taxon>
    </lineage>
</organism>
<protein>
    <submittedName>
        <fullName evidence="1">Uncharacterized protein</fullName>
    </submittedName>
</protein>
<gene>
    <name evidence="1" type="ORF">A9F13_12g00649</name>
</gene>
<dbReference type="KEGG" id="clus:A9F13_12g00649"/>
<evidence type="ECO:0000313" key="1">
    <source>
        <dbReference type="EMBL" id="OVF07541.1"/>
    </source>
</evidence>
<dbReference type="AlphaFoldDB" id="A0AA91PY71"/>
<proteinExistence type="predicted"/>
<reference evidence="1 2" key="1">
    <citation type="submission" date="2017-04" db="EMBL/GenBank/DDBJ databases">
        <title>Draft genome of the yeast Clavispora lusitaniae type strain CBS 6936.</title>
        <authorList>
            <person name="Durrens P."/>
            <person name="Klopp C."/>
            <person name="Biteau N."/>
            <person name="Fitton-Ouhabi V."/>
            <person name="Dementhon K."/>
            <person name="Accoceberry I."/>
            <person name="Sherman D.J."/>
            <person name="Noel T."/>
        </authorList>
    </citation>
    <scope>NUCLEOTIDE SEQUENCE [LARGE SCALE GENOMIC DNA]</scope>
    <source>
        <strain evidence="1 2">CBS 6936</strain>
    </source>
</reference>
<evidence type="ECO:0000313" key="2">
    <source>
        <dbReference type="Proteomes" id="UP000195602"/>
    </source>
</evidence>
<dbReference type="Proteomes" id="UP000195602">
    <property type="component" value="Unassembled WGS sequence"/>
</dbReference>